<feature type="region of interest" description="Disordered" evidence="1">
    <location>
        <begin position="184"/>
        <end position="224"/>
    </location>
</feature>
<dbReference type="RefSeq" id="WP_185665083.1">
    <property type="nucleotide sequence ID" value="NZ_JACLAW010000012.1"/>
</dbReference>
<keyword evidence="2" id="KW-0732">Signal</keyword>
<feature type="compositionally biased region" description="Basic and acidic residues" evidence="1">
    <location>
        <begin position="184"/>
        <end position="212"/>
    </location>
</feature>
<feature type="chain" id="PRO_5031131727" description="DUF4440 domain-containing protein" evidence="2">
    <location>
        <begin position="24"/>
        <end position="256"/>
    </location>
</feature>
<evidence type="ECO:0000256" key="1">
    <source>
        <dbReference type="SAM" id="MobiDB-lite"/>
    </source>
</evidence>
<name>A0A7X1KMM2_9SPHN</name>
<evidence type="ECO:0000313" key="3">
    <source>
        <dbReference type="EMBL" id="MBC2666779.1"/>
    </source>
</evidence>
<keyword evidence="4" id="KW-1185">Reference proteome</keyword>
<reference evidence="3 4" key="1">
    <citation type="submission" date="2020-08" db="EMBL/GenBank/DDBJ databases">
        <title>The genome sequence of type strain Novosphingobium flavum NBRC 111647.</title>
        <authorList>
            <person name="Liu Y."/>
        </authorList>
    </citation>
    <scope>NUCLEOTIDE SEQUENCE [LARGE SCALE GENOMIC DNA]</scope>
    <source>
        <strain evidence="3 4">NBRC 111647</strain>
    </source>
</reference>
<comment type="caution">
    <text evidence="3">The sequence shown here is derived from an EMBL/GenBank/DDBJ whole genome shotgun (WGS) entry which is preliminary data.</text>
</comment>
<sequence>MTAMMRPVSLSFAGLAAAGLALAAPAPVQAQGRGGAGRPGQSYANPSAVIAAELALAKDGRERGQWAALADAAAPEAVLLTGGVGAPGLVWAQQWFRGRSQILPGGTREPYEVWSSCDGSLVVSRGAWRHEGRTGSFAAIWQHQGDGKYRWLIEQDLASRAGPAEPPEMIVARVADCPERARAALGKDGKPAKPEKSKPVKAKDLPPLDPKGRAGRAADGSLSWEMTVQPAGEWRLLARWKHQGGEETILDEKVAG</sequence>
<evidence type="ECO:0008006" key="5">
    <source>
        <dbReference type="Google" id="ProtNLM"/>
    </source>
</evidence>
<dbReference type="EMBL" id="JACLAW010000012">
    <property type="protein sequence ID" value="MBC2666779.1"/>
    <property type="molecule type" value="Genomic_DNA"/>
</dbReference>
<dbReference type="AlphaFoldDB" id="A0A7X1KMM2"/>
<organism evidence="3 4">
    <name type="scientific">Novosphingobium flavum</name>
    <dbReference type="NCBI Taxonomy" id="1778672"/>
    <lineage>
        <taxon>Bacteria</taxon>
        <taxon>Pseudomonadati</taxon>
        <taxon>Pseudomonadota</taxon>
        <taxon>Alphaproteobacteria</taxon>
        <taxon>Sphingomonadales</taxon>
        <taxon>Sphingomonadaceae</taxon>
        <taxon>Novosphingobium</taxon>
    </lineage>
</organism>
<feature type="signal peptide" evidence="2">
    <location>
        <begin position="1"/>
        <end position="23"/>
    </location>
</feature>
<dbReference type="Proteomes" id="UP000566813">
    <property type="component" value="Unassembled WGS sequence"/>
</dbReference>
<accession>A0A7X1KMM2</accession>
<proteinExistence type="predicted"/>
<protein>
    <recommendedName>
        <fullName evidence="5">DUF4440 domain-containing protein</fullName>
    </recommendedName>
</protein>
<gene>
    <name evidence="3" type="ORF">H7F51_14765</name>
</gene>
<evidence type="ECO:0000313" key="4">
    <source>
        <dbReference type="Proteomes" id="UP000566813"/>
    </source>
</evidence>
<evidence type="ECO:0000256" key="2">
    <source>
        <dbReference type="SAM" id="SignalP"/>
    </source>
</evidence>